<dbReference type="GO" id="GO:0046081">
    <property type="term" value="P:dUTP catabolic process"/>
    <property type="evidence" value="ECO:0007669"/>
    <property type="project" value="TreeGrafter"/>
</dbReference>
<dbReference type="InterPro" id="IPR035996">
    <property type="entry name" value="4pyrrol_Methylase_sf"/>
</dbReference>
<dbReference type="InterPro" id="IPR014777">
    <property type="entry name" value="4pyrrole_Mease_sub1"/>
</dbReference>
<keyword evidence="3" id="KW-0808">Transferase</keyword>
<accession>A0A1H9LZX6</accession>
<dbReference type="EMBL" id="FOES01000054">
    <property type="protein sequence ID" value="SER16972.1"/>
    <property type="molecule type" value="Genomic_DNA"/>
</dbReference>
<dbReference type="SUPFAM" id="SSF101386">
    <property type="entry name" value="all-alpha NTP pyrophosphatases"/>
    <property type="match status" value="1"/>
</dbReference>
<reference evidence="3 4" key="1">
    <citation type="submission" date="2016-10" db="EMBL/GenBank/DDBJ databases">
        <authorList>
            <person name="de Groot N.N."/>
        </authorList>
    </citation>
    <scope>NUCLEOTIDE SEQUENCE [LARGE SCALE GENOMIC DNA]</scope>
    <source>
        <strain evidence="3 4">DSM 21633</strain>
    </source>
</reference>
<dbReference type="GO" id="GO:0046047">
    <property type="term" value="P:TTP catabolic process"/>
    <property type="evidence" value="ECO:0007669"/>
    <property type="project" value="TreeGrafter"/>
</dbReference>
<dbReference type="GO" id="GO:0006203">
    <property type="term" value="P:dGTP catabolic process"/>
    <property type="evidence" value="ECO:0007669"/>
    <property type="project" value="TreeGrafter"/>
</dbReference>
<proteinExistence type="predicted"/>
<dbReference type="PIRSF" id="PIRSF002845">
    <property type="entry name" value="Ttrprl_mtas_MazG"/>
    <property type="match status" value="1"/>
</dbReference>
<dbReference type="CDD" id="cd11528">
    <property type="entry name" value="NTP-PPase_MazG_Nterm"/>
    <property type="match status" value="1"/>
</dbReference>
<dbReference type="SUPFAM" id="SSF53790">
    <property type="entry name" value="Tetrapyrrole methylase"/>
    <property type="match status" value="1"/>
</dbReference>
<dbReference type="InterPro" id="IPR048015">
    <property type="entry name" value="NTP-PPase_MazG-like_N"/>
</dbReference>
<dbReference type="GO" id="GO:0046076">
    <property type="term" value="P:dTTP catabolic process"/>
    <property type="evidence" value="ECO:0007669"/>
    <property type="project" value="TreeGrafter"/>
</dbReference>
<protein>
    <submittedName>
        <fullName evidence="3">Tetrapyrrole methylase family protein / MazG family protein</fullName>
    </submittedName>
</protein>
<feature type="domain" description="NTP pyrophosphohydrolase MazG-like" evidence="2">
    <location>
        <begin position="252"/>
        <end position="325"/>
    </location>
</feature>
<dbReference type="InterPro" id="IPR035013">
    <property type="entry name" value="YabN_N"/>
</dbReference>
<dbReference type="Gene3D" id="1.10.287.1080">
    <property type="entry name" value="MazG-like"/>
    <property type="match status" value="1"/>
</dbReference>
<gene>
    <name evidence="3" type="ORF">SAMN05216362_1548</name>
</gene>
<feature type="domain" description="Tetrapyrrole methylase" evidence="1">
    <location>
        <begin position="4"/>
        <end position="204"/>
    </location>
</feature>
<dbReference type="GO" id="GO:0047429">
    <property type="term" value="F:nucleoside triphosphate diphosphatase activity"/>
    <property type="evidence" value="ECO:0007669"/>
    <property type="project" value="TreeGrafter"/>
</dbReference>
<evidence type="ECO:0000313" key="3">
    <source>
        <dbReference type="EMBL" id="SER16972.1"/>
    </source>
</evidence>
<dbReference type="GO" id="GO:0046052">
    <property type="term" value="P:UTP catabolic process"/>
    <property type="evidence" value="ECO:0007669"/>
    <property type="project" value="TreeGrafter"/>
</dbReference>
<dbReference type="Pfam" id="PF00590">
    <property type="entry name" value="TP_methylase"/>
    <property type="match status" value="1"/>
</dbReference>
<evidence type="ECO:0000259" key="2">
    <source>
        <dbReference type="Pfam" id="PF03819"/>
    </source>
</evidence>
<dbReference type="STRING" id="571933.SAMN05216362_1548"/>
<dbReference type="Gene3D" id="3.40.1010.10">
    <property type="entry name" value="Cobalt-precorrin-4 Transmethylase, Domain 1"/>
    <property type="match status" value="1"/>
</dbReference>
<keyword evidence="4" id="KW-1185">Reference proteome</keyword>
<dbReference type="Proteomes" id="UP000199427">
    <property type="component" value="Unassembled WGS sequence"/>
</dbReference>
<dbReference type="InterPro" id="IPR011551">
    <property type="entry name" value="NTP_PyrPHydrolase_MazG"/>
</dbReference>
<dbReference type="InterPro" id="IPR000878">
    <property type="entry name" value="4pyrrol_Mease"/>
</dbReference>
<name>A0A1H9LZX6_9BACI</name>
<dbReference type="Pfam" id="PF03819">
    <property type="entry name" value="MazG"/>
    <property type="match status" value="1"/>
</dbReference>
<dbReference type="AlphaFoldDB" id="A0A1H9LZX6"/>
<evidence type="ECO:0000313" key="4">
    <source>
        <dbReference type="Proteomes" id="UP000199427"/>
    </source>
</evidence>
<dbReference type="CDD" id="cd11723">
    <property type="entry name" value="YabN_N_like"/>
    <property type="match status" value="1"/>
</dbReference>
<dbReference type="GO" id="GO:0006950">
    <property type="term" value="P:response to stress"/>
    <property type="evidence" value="ECO:0007669"/>
    <property type="project" value="UniProtKB-ARBA"/>
</dbReference>
<organism evidence="3 4">
    <name type="scientific">Piscibacillus halophilus</name>
    <dbReference type="NCBI Taxonomy" id="571933"/>
    <lineage>
        <taxon>Bacteria</taxon>
        <taxon>Bacillati</taxon>
        <taxon>Bacillota</taxon>
        <taxon>Bacilli</taxon>
        <taxon>Bacillales</taxon>
        <taxon>Bacillaceae</taxon>
        <taxon>Piscibacillus</taxon>
    </lineage>
</organism>
<keyword evidence="3" id="KW-0489">Methyltransferase</keyword>
<evidence type="ECO:0000259" key="1">
    <source>
        <dbReference type="Pfam" id="PF00590"/>
    </source>
</evidence>
<dbReference type="GO" id="GO:0046061">
    <property type="term" value="P:dATP catabolic process"/>
    <property type="evidence" value="ECO:0007669"/>
    <property type="project" value="TreeGrafter"/>
</dbReference>
<dbReference type="PANTHER" id="PTHR30522:SF0">
    <property type="entry name" value="NUCLEOSIDE TRIPHOSPHATE PYROPHOSPHOHYDROLASE"/>
    <property type="match status" value="1"/>
</dbReference>
<dbReference type="FunFam" id="1.10.287.1080:FF:000001">
    <property type="entry name" value="Nucleoside triphosphate pyrophosphohydrolase"/>
    <property type="match status" value="1"/>
</dbReference>
<dbReference type="InterPro" id="IPR024180">
    <property type="entry name" value="Tetrapyrrole_Mease/MazG_pred"/>
</dbReference>
<sequence length="352" mass="40095">MGQITVVGLGAGTLDQIPLGVYRKLTNHSGIIYTRTKEHPVIQSLENEGVQFESMDDIYESHDDFESVYKNISEVLINKSQNEDIIYTVPGHPIVAERTVQLLLNQNRCDVEILGGQSFIDALFTSVKVDPIEGFQLLDGTSLKREQIQYRQHVVIGQVYDAMVASDVKLTLMEDLPHDYPVTIVTAAGDPQYERVETVPLYQLDRGFEFSNLTTLYMKPVEEEHLHHQFQSLRDVVAILRGPGGCPWDQKQTHESLRRFLIEEAYEVIDAIEEEDDDHIAEELGDVLLQVMLHSQIAEEKGYFTVDDVIRSVTDKMIERHPHVFGDVDVESADEVKANWEKIKQKDGLNQF</sequence>
<dbReference type="PANTHER" id="PTHR30522">
    <property type="entry name" value="NUCLEOSIDE TRIPHOSPHATE PYROPHOSPHOHYDROLASE"/>
    <property type="match status" value="1"/>
</dbReference>
<dbReference type="GO" id="GO:0032259">
    <property type="term" value="P:methylation"/>
    <property type="evidence" value="ECO:0007669"/>
    <property type="project" value="UniProtKB-KW"/>
</dbReference>
<dbReference type="InterPro" id="IPR004518">
    <property type="entry name" value="MazG-like_dom"/>
</dbReference>
<dbReference type="GO" id="GO:0008168">
    <property type="term" value="F:methyltransferase activity"/>
    <property type="evidence" value="ECO:0007669"/>
    <property type="project" value="UniProtKB-KW"/>
</dbReference>
<dbReference type="NCBIfam" id="TIGR00444">
    <property type="entry name" value="mazG"/>
    <property type="match status" value="1"/>
</dbReference>